<gene>
    <name evidence="2" type="ORF">CEXT_715511</name>
</gene>
<dbReference type="AlphaFoldDB" id="A0AAV4Y049"/>
<sequence length="223" mass="26760">MYYYKKQNQLIQDNRNPHQTSNNSYLYTFSTKRLNSASVQGENQFLPHKETKSSKRGENPFLPHKETLVKIAFGLTKPNKIRIFLSGLTRFSYFFLIVPIRNHHCLERKLSRDPPIWDSFSYNGRILRSKKRQTKSGRFYWEWINRKWRKNKGRKQKGTEEKKKRSTKKNSKQAKQINESSMKRHYLDPPLHSHSSDWINGRKFGWTAMKNPFRLEVNTYTDL</sequence>
<evidence type="ECO:0000313" key="2">
    <source>
        <dbReference type="EMBL" id="GIY99529.1"/>
    </source>
</evidence>
<comment type="caution">
    <text evidence="2">The sequence shown here is derived from an EMBL/GenBank/DDBJ whole genome shotgun (WGS) entry which is preliminary data.</text>
</comment>
<evidence type="ECO:0000256" key="1">
    <source>
        <dbReference type="SAM" id="MobiDB-lite"/>
    </source>
</evidence>
<dbReference type="EMBL" id="BPLR01001057">
    <property type="protein sequence ID" value="GIY99529.1"/>
    <property type="molecule type" value="Genomic_DNA"/>
</dbReference>
<evidence type="ECO:0000313" key="3">
    <source>
        <dbReference type="Proteomes" id="UP001054945"/>
    </source>
</evidence>
<accession>A0AAV4Y049</accession>
<organism evidence="2 3">
    <name type="scientific">Caerostris extrusa</name>
    <name type="common">Bark spider</name>
    <name type="synonym">Caerostris bankana</name>
    <dbReference type="NCBI Taxonomy" id="172846"/>
    <lineage>
        <taxon>Eukaryota</taxon>
        <taxon>Metazoa</taxon>
        <taxon>Ecdysozoa</taxon>
        <taxon>Arthropoda</taxon>
        <taxon>Chelicerata</taxon>
        <taxon>Arachnida</taxon>
        <taxon>Araneae</taxon>
        <taxon>Araneomorphae</taxon>
        <taxon>Entelegynae</taxon>
        <taxon>Araneoidea</taxon>
        <taxon>Araneidae</taxon>
        <taxon>Caerostris</taxon>
    </lineage>
</organism>
<name>A0AAV4Y049_CAEEX</name>
<dbReference type="Proteomes" id="UP001054945">
    <property type="component" value="Unassembled WGS sequence"/>
</dbReference>
<protein>
    <submittedName>
        <fullName evidence="2">Uncharacterized protein</fullName>
    </submittedName>
</protein>
<proteinExistence type="predicted"/>
<feature type="region of interest" description="Disordered" evidence="1">
    <location>
        <begin position="151"/>
        <end position="188"/>
    </location>
</feature>
<reference evidence="2 3" key="1">
    <citation type="submission" date="2021-06" db="EMBL/GenBank/DDBJ databases">
        <title>Caerostris extrusa draft genome.</title>
        <authorList>
            <person name="Kono N."/>
            <person name="Arakawa K."/>
        </authorList>
    </citation>
    <scope>NUCLEOTIDE SEQUENCE [LARGE SCALE GENOMIC DNA]</scope>
</reference>
<keyword evidence="3" id="KW-1185">Reference proteome</keyword>